<dbReference type="InterPro" id="IPR010713">
    <property type="entry name" value="XET_C"/>
</dbReference>
<dbReference type="AlphaFoldDB" id="A0AAW1KZI2"/>
<feature type="active site" description="Proton donor" evidence="6">
    <location>
        <position position="116"/>
    </location>
</feature>
<evidence type="ECO:0000259" key="9">
    <source>
        <dbReference type="PROSITE" id="PS51762"/>
    </source>
</evidence>
<evidence type="ECO:0000256" key="7">
    <source>
        <dbReference type="PIRSR" id="PIRSR005604-2"/>
    </source>
</evidence>
<comment type="function">
    <text evidence="8">Catalyzes xyloglucan endohydrolysis (XEH) and/or endotransglycosylation (XET). Cleaves and religates xyloglucan polymers, an essential constituent of the primary cell wall, and thereby participates in cell wall construction of growing tissues.</text>
</comment>
<evidence type="ECO:0000256" key="8">
    <source>
        <dbReference type="RuleBase" id="RU361120"/>
    </source>
</evidence>
<evidence type="ECO:0000256" key="4">
    <source>
        <dbReference type="ARBA" id="ARBA00023180"/>
    </source>
</evidence>
<dbReference type="PROSITE" id="PS51762">
    <property type="entry name" value="GH16_2"/>
    <property type="match status" value="1"/>
</dbReference>
<dbReference type="GO" id="GO:0071555">
    <property type="term" value="P:cell wall organization"/>
    <property type="evidence" value="ECO:0007669"/>
    <property type="project" value="UniProtKB-KW"/>
</dbReference>
<dbReference type="PANTHER" id="PTHR31062">
    <property type="entry name" value="XYLOGLUCAN ENDOTRANSGLUCOSYLASE/HYDROLASE PROTEIN 8-RELATED"/>
    <property type="match status" value="1"/>
</dbReference>
<keyword evidence="2 8" id="KW-0378">Hydrolase</keyword>
<organism evidence="10 11">
    <name type="scientific">Saponaria officinalis</name>
    <name type="common">Common soapwort</name>
    <name type="synonym">Lychnis saponaria</name>
    <dbReference type="NCBI Taxonomy" id="3572"/>
    <lineage>
        <taxon>Eukaryota</taxon>
        <taxon>Viridiplantae</taxon>
        <taxon>Streptophyta</taxon>
        <taxon>Embryophyta</taxon>
        <taxon>Tracheophyta</taxon>
        <taxon>Spermatophyta</taxon>
        <taxon>Magnoliopsida</taxon>
        <taxon>eudicotyledons</taxon>
        <taxon>Gunneridae</taxon>
        <taxon>Pentapetalae</taxon>
        <taxon>Caryophyllales</taxon>
        <taxon>Caryophyllaceae</taxon>
        <taxon>Caryophylleae</taxon>
        <taxon>Saponaria</taxon>
    </lineage>
</organism>
<keyword evidence="5 8" id="KW-0326">Glycosidase</keyword>
<dbReference type="FunFam" id="2.60.120.200:FF:000025">
    <property type="entry name" value="Xyloglucan endotransglucosylase/hydrolase"/>
    <property type="match status" value="1"/>
</dbReference>
<dbReference type="GO" id="GO:0016762">
    <property type="term" value="F:xyloglucan:xyloglucosyl transferase activity"/>
    <property type="evidence" value="ECO:0007669"/>
    <property type="project" value="UniProtKB-EC"/>
</dbReference>
<dbReference type="CDD" id="cd02176">
    <property type="entry name" value="GH16_XET"/>
    <property type="match status" value="1"/>
</dbReference>
<evidence type="ECO:0000313" key="10">
    <source>
        <dbReference type="EMBL" id="KAK9725820.1"/>
    </source>
</evidence>
<dbReference type="PROSITE" id="PS01034">
    <property type="entry name" value="GH16_1"/>
    <property type="match status" value="1"/>
</dbReference>
<evidence type="ECO:0000256" key="5">
    <source>
        <dbReference type="ARBA" id="ARBA00023295"/>
    </source>
</evidence>
<dbReference type="InterPro" id="IPR008263">
    <property type="entry name" value="GH16_AS"/>
</dbReference>
<reference evidence="10" key="1">
    <citation type="submission" date="2024-03" db="EMBL/GenBank/DDBJ databases">
        <title>WGS assembly of Saponaria officinalis var. Norfolk2.</title>
        <authorList>
            <person name="Jenkins J."/>
            <person name="Shu S."/>
            <person name="Grimwood J."/>
            <person name="Barry K."/>
            <person name="Goodstein D."/>
            <person name="Schmutz J."/>
            <person name="Leebens-Mack J."/>
            <person name="Osbourn A."/>
        </authorList>
    </citation>
    <scope>NUCLEOTIDE SEQUENCE [LARGE SCALE GENOMIC DNA]</scope>
    <source>
        <strain evidence="10">JIC</strain>
    </source>
</reference>
<dbReference type="Proteomes" id="UP001443914">
    <property type="component" value="Unassembled WGS sequence"/>
</dbReference>
<comment type="caution">
    <text evidence="10">The sequence shown here is derived from an EMBL/GenBank/DDBJ whole genome shotgun (WGS) entry which is preliminary data.</text>
</comment>
<dbReference type="EMBL" id="JBDFQZ010000005">
    <property type="protein sequence ID" value="KAK9725820.1"/>
    <property type="molecule type" value="Genomic_DNA"/>
</dbReference>
<keyword evidence="8" id="KW-0052">Apoplast</keyword>
<keyword evidence="1 8" id="KW-0808">Transferase</keyword>
<dbReference type="GO" id="GO:0042546">
    <property type="term" value="P:cell wall biogenesis"/>
    <property type="evidence" value="ECO:0007669"/>
    <property type="project" value="InterPro"/>
</dbReference>
<keyword evidence="11" id="KW-1185">Reference proteome</keyword>
<dbReference type="GO" id="GO:0004553">
    <property type="term" value="F:hydrolase activity, hydrolyzing O-glycosyl compounds"/>
    <property type="evidence" value="ECO:0007669"/>
    <property type="project" value="InterPro"/>
</dbReference>
<feature type="glycosylation site" description="N-linked (GlcNAc...) asparagine" evidence="7">
    <location>
        <position position="120"/>
    </location>
</feature>
<dbReference type="Pfam" id="PF00722">
    <property type="entry name" value="Glyco_hydro_16"/>
    <property type="match status" value="1"/>
</dbReference>
<sequence length="293" mass="33513">MGFFMDMHGNNVVTKMVFVIVVLMLSAKVNGVQFGNFLGDFEPTFGDHRVKTFGGKLLSLSLDKFSGAGFRSKKDYLFGRVDMEMKLVPGDSSGTVTTFYLTSDQSTGRHDEIDFEFLGNVSGQPYTVHTNVFSQGKGDREQQFHLWFDPTLNFHTYSIVWNTRLIMFLVDNTPIRVFRSNEDMGVPFPRNQPMKIQCSLWSADWATQGGLVKTDWNKAPFVAYYRNYNIDGCEGMSGKSACANSPGSWRTHDLDAFGRRRLRWVQTNYMIYNYCKDTKRYPQGPPKECTRSE</sequence>
<keyword evidence="8" id="KW-0134">Cell wall</keyword>
<dbReference type="PIRSF" id="PIRSF005604">
    <property type="entry name" value="XET"/>
    <property type="match status" value="1"/>
</dbReference>
<evidence type="ECO:0000313" key="11">
    <source>
        <dbReference type="Proteomes" id="UP001443914"/>
    </source>
</evidence>
<comment type="similarity">
    <text evidence="8">Belongs to the glycosyl hydrolase 16 family.</text>
</comment>
<gene>
    <name evidence="10" type="ORF">RND81_05G171900</name>
</gene>
<comment type="subcellular location">
    <subcellularLocation>
        <location evidence="8">Secreted</location>
        <location evidence="8">Cell wall</location>
    </subcellularLocation>
    <subcellularLocation>
        <location evidence="8">Secreted</location>
        <location evidence="8">Extracellular space</location>
        <location evidence="8">Apoplast</location>
    </subcellularLocation>
</comment>
<dbReference type="InterPro" id="IPR044791">
    <property type="entry name" value="Beta-glucanase/XTH"/>
</dbReference>
<comment type="PTM">
    <text evidence="8">Contains at least one intrachain disulfide bond essential for its enzymatic activity.</text>
</comment>
<name>A0AAW1KZI2_SAPOF</name>
<keyword evidence="8" id="KW-0964">Secreted</keyword>
<feature type="domain" description="GH16" evidence="9">
    <location>
        <begin position="6"/>
        <end position="225"/>
    </location>
</feature>
<dbReference type="SUPFAM" id="SSF49899">
    <property type="entry name" value="Concanavalin A-like lectins/glucanases"/>
    <property type="match status" value="1"/>
</dbReference>
<dbReference type="Gene3D" id="2.60.120.200">
    <property type="match status" value="1"/>
</dbReference>
<feature type="chain" id="PRO_5043111270" description="Xyloglucan endotransglucosylase/hydrolase" evidence="8">
    <location>
        <begin position="32"/>
        <end position="293"/>
    </location>
</feature>
<keyword evidence="8" id="KW-0961">Cell wall biogenesis/degradation</keyword>
<accession>A0AAW1KZI2</accession>
<evidence type="ECO:0000256" key="1">
    <source>
        <dbReference type="ARBA" id="ARBA00022679"/>
    </source>
</evidence>
<evidence type="ECO:0000256" key="6">
    <source>
        <dbReference type="PIRSR" id="PIRSR005604-1"/>
    </source>
</evidence>
<dbReference type="InterPro" id="IPR000757">
    <property type="entry name" value="Beta-glucanase-like"/>
</dbReference>
<keyword evidence="4" id="KW-0325">Glycoprotein</keyword>
<keyword evidence="3" id="KW-1015">Disulfide bond</keyword>
<dbReference type="EC" id="2.4.1.207" evidence="8"/>
<dbReference type="Pfam" id="PF06955">
    <property type="entry name" value="XET_C"/>
    <property type="match status" value="1"/>
</dbReference>
<feature type="active site" description="Nucleophile" evidence="6">
    <location>
        <position position="112"/>
    </location>
</feature>
<dbReference type="InterPro" id="IPR013320">
    <property type="entry name" value="ConA-like_dom_sf"/>
</dbReference>
<evidence type="ECO:0000256" key="3">
    <source>
        <dbReference type="ARBA" id="ARBA00023157"/>
    </source>
</evidence>
<proteinExistence type="inferred from homology"/>
<dbReference type="InterPro" id="IPR016455">
    <property type="entry name" value="XTH"/>
</dbReference>
<keyword evidence="8" id="KW-0732">Signal</keyword>
<protein>
    <recommendedName>
        <fullName evidence="8">Xyloglucan endotransglucosylase/hydrolase</fullName>
        <ecNumber evidence="8">2.4.1.207</ecNumber>
    </recommendedName>
</protein>
<evidence type="ECO:0000256" key="2">
    <source>
        <dbReference type="ARBA" id="ARBA00022801"/>
    </source>
</evidence>
<dbReference type="GO" id="GO:0010411">
    <property type="term" value="P:xyloglucan metabolic process"/>
    <property type="evidence" value="ECO:0007669"/>
    <property type="project" value="InterPro"/>
</dbReference>
<feature type="signal peptide" evidence="8">
    <location>
        <begin position="1"/>
        <end position="31"/>
    </location>
</feature>
<dbReference type="GO" id="GO:0048046">
    <property type="term" value="C:apoplast"/>
    <property type="evidence" value="ECO:0007669"/>
    <property type="project" value="UniProtKB-SubCell"/>
</dbReference>